<evidence type="ECO:0000313" key="1">
    <source>
        <dbReference type="EMBL" id="RAL45034.1"/>
    </source>
</evidence>
<keyword evidence="2" id="KW-1185">Reference proteome</keyword>
<dbReference type="AlphaFoldDB" id="A0A328DHP6"/>
<sequence>MFAVLNYGHFEDGSGWKKAAFLLVWDCLRVHLLGPFVSHELAVFGREQAALWFGGADSPPCGAEAVSCGASVEVASGLHHPGYAVTFWGGGGHMNGCSHLLFFDLDFLCWASFWHDLCDLIPGLLWDTSTIRHAVVRLRLPLAFWQWIPYLRRIFWGLMHVDEDRPSALNPVVPTFGV</sequence>
<evidence type="ECO:0000313" key="2">
    <source>
        <dbReference type="Proteomes" id="UP000249390"/>
    </source>
</evidence>
<name>A0A328DHP6_9ASTE</name>
<comment type="caution">
    <text evidence="1">The sequence shown here is derived from an EMBL/GenBank/DDBJ whole genome shotgun (WGS) entry which is preliminary data.</text>
</comment>
<proteinExistence type="predicted"/>
<dbReference type="Proteomes" id="UP000249390">
    <property type="component" value="Unassembled WGS sequence"/>
</dbReference>
<organism evidence="1 2">
    <name type="scientific">Cuscuta australis</name>
    <dbReference type="NCBI Taxonomy" id="267555"/>
    <lineage>
        <taxon>Eukaryota</taxon>
        <taxon>Viridiplantae</taxon>
        <taxon>Streptophyta</taxon>
        <taxon>Embryophyta</taxon>
        <taxon>Tracheophyta</taxon>
        <taxon>Spermatophyta</taxon>
        <taxon>Magnoliopsida</taxon>
        <taxon>eudicotyledons</taxon>
        <taxon>Gunneridae</taxon>
        <taxon>Pentapetalae</taxon>
        <taxon>asterids</taxon>
        <taxon>lamiids</taxon>
        <taxon>Solanales</taxon>
        <taxon>Convolvulaceae</taxon>
        <taxon>Cuscuteae</taxon>
        <taxon>Cuscuta</taxon>
        <taxon>Cuscuta subgen. Grammica</taxon>
        <taxon>Cuscuta sect. Cleistogrammica</taxon>
    </lineage>
</organism>
<gene>
    <name evidence="1" type="ORF">DM860_003793</name>
</gene>
<reference evidence="1 2" key="1">
    <citation type="submission" date="2018-06" db="EMBL/GenBank/DDBJ databases">
        <title>The Genome of Cuscuta australis (Dodder) Provides Insight into the Evolution of Plant Parasitism.</title>
        <authorList>
            <person name="Liu H."/>
        </authorList>
    </citation>
    <scope>NUCLEOTIDE SEQUENCE [LARGE SCALE GENOMIC DNA]</scope>
    <source>
        <strain evidence="2">cv. Yunnan</strain>
        <tissue evidence="1">Vines</tissue>
    </source>
</reference>
<protein>
    <submittedName>
        <fullName evidence="1">Uncharacterized protein</fullName>
    </submittedName>
</protein>
<accession>A0A328DHP6</accession>
<dbReference type="EMBL" id="NQVE01000142">
    <property type="protein sequence ID" value="RAL45034.1"/>
    <property type="molecule type" value="Genomic_DNA"/>
</dbReference>